<dbReference type="Proteomes" id="UP000886520">
    <property type="component" value="Chromosome 12"/>
</dbReference>
<proteinExistence type="predicted"/>
<name>A0A9D4UQ96_ADICA</name>
<protein>
    <submittedName>
        <fullName evidence="1">Uncharacterized protein</fullName>
    </submittedName>
</protein>
<keyword evidence="2" id="KW-1185">Reference proteome</keyword>
<dbReference type="AlphaFoldDB" id="A0A9D4UQ96"/>
<comment type="caution">
    <text evidence="1">The sequence shown here is derived from an EMBL/GenBank/DDBJ whole genome shotgun (WGS) entry which is preliminary data.</text>
</comment>
<evidence type="ECO:0000313" key="1">
    <source>
        <dbReference type="EMBL" id="KAI5072109.1"/>
    </source>
</evidence>
<gene>
    <name evidence="1" type="ORF">GOP47_0012215</name>
</gene>
<organism evidence="1 2">
    <name type="scientific">Adiantum capillus-veneris</name>
    <name type="common">Maidenhair fern</name>
    <dbReference type="NCBI Taxonomy" id="13818"/>
    <lineage>
        <taxon>Eukaryota</taxon>
        <taxon>Viridiplantae</taxon>
        <taxon>Streptophyta</taxon>
        <taxon>Embryophyta</taxon>
        <taxon>Tracheophyta</taxon>
        <taxon>Polypodiopsida</taxon>
        <taxon>Polypodiidae</taxon>
        <taxon>Polypodiales</taxon>
        <taxon>Pteridineae</taxon>
        <taxon>Pteridaceae</taxon>
        <taxon>Vittarioideae</taxon>
        <taxon>Adiantum</taxon>
    </lineage>
</organism>
<sequence length="82" mass="9234">MRAACIGICGRASRPDQTRPYVLATTKRRRALTEIMKGRGRTMSAAHELAVRNIARLIEAHGVEKHVGWWPALTIFSYETLN</sequence>
<dbReference type="EMBL" id="JABFUD020000012">
    <property type="protein sequence ID" value="KAI5072109.1"/>
    <property type="molecule type" value="Genomic_DNA"/>
</dbReference>
<evidence type="ECO:0000313" key="2">
    <source>
        <dbReference type="Proteomes" id="UP000886520"/>
    </source>
</evidence>
<reference evidence="1" key="1">
    <citation type="submission" date="2021-01" db="EMBL/GenBank/DDBJ databases">
        <title>Adiantum capillus-veneris genome.</title>
        <authorList>
            <person name="Fang Y."/>
            <person name="Liao Q."/>
        </authorList>
    </citation>
    <scope>NUCLEOTIDE SEQUENCE</scope>
    <source>
        <strain evidence="1">H3</strain>
        <tissue evidence="1">Leaf</tissue>
    </source>
</reference>
<accession>A0A9D4UQ96</accession>